<proteinExistence type="predicted"/>
<accession>A0ACC3DTQ1</accession>
<keyword evidence="2" id="KW-1185">Reference proteome</keyword>
<protein>
    <submittedName>
        <fullName evidence="1">Uncharacterized protein</fullName>
    </submittedName>
</protein>
<evidence type="ECO:0000313" key="1">
    <source>
        <dbReference type="EMBL" id="KAK3080028.1"/>
    </source>
</evidence>
<evidence type="ECO:0000313" key="2">
    <source>
        <dbReference type="Proteomes" id="UP001186974"/>
    </source>
</evidence>
<sequence>MSHLQRYEREWQPKCHMPTLSSIFPLLPADTASRMDRNVREIRGVINPILPHLEFEVTPVLFIRLRDIVVELMNDMIKEVQLGHLGPNDGRGSYYTTLKNVAMSASRCRNLAAEEFVGNEHAWSEELGVLDMVLGDYEMCFRKIASATPTRGGNI</sequence>
<comment type="caution">
    <text evidence="1">The sequence shown here is derived from an EMBL/GenBank/DDBJ whole genome shotgun (WGS) entry which is preliminary data.</text>
</comment>
<organism evidence="1 2">
    <name type="scientific">Coniosporium uncinatum</name>
    <dbReference type="NCBI Taxonomy" id="93489"/>
    <lineage>
        <taxon>Eukaryota</taxon>
        <taxon>Fungi</taxon>
        <taxon>Dikarya</taxon>
        <taxon>Ascomycota</taxon>
        <taxon>Pezizomycotina</taxon>
        <taxon>Dothideomycetes</taxon>
        <taxon>Dothideomycetes incertae sedis</taxon>
        <taxon>Coniosporium</taxon>
    </lineage>
</organism>
<name>A0ACC3DTQ1_9PEZI</name>
<dbReference type="Proteomes" id="UP001186974">
    <property type="component" value="Unassembled WGS sequence"/>
</dbReference>
<dbReference type="EMBL" id="JAWDJW010000780">
    <property type="protein sequence ID" value="KAK3080028.1"/>
    <property type="molecule type" value="Genomic_DNA"/>
</dbReference>
<gene>
    <name evidence="1" type="ORF">LTS18_003308</name>
</gene>
<reference evidence="1" key="1">
    <citation type="submission" date="2024-09" db="EMBL/GenBank/DDBJ databases">
        <title>Black Yeasts Isolated from many extreme environments.</title>
        <authorList>
            <person name="Coleine C."/>
            <person name="Stajich J.E."/>
            <person name="Selbmann L."/>
        </authorList>
    </citation>
    <scope>NUCLEOTIDE SEQUENCE</scope>
    <source>
        <strain evidence="1">CCFEE 5737</strain>
    </source>
</reference>